<dbReference type="GO" id="GO:0016020">
    <property type="term" value="C:membrane"/>
    <property type="evidence" value="ECO:0007669"/>
    <property type="project" value="UniProtKB-SubCell"/>
</dbReference>
<keyword evidence="3" id="KW-0812">Transmembrane</keyword>
<evidence type="ECO:0000256" key="3">
    <source>
        <dbReference type="ARBA" id="ARBA00022692"/>
    </source>
</evidence>
<keyword evidence="7" id="KW-1185">Reference proteome</keyword>
<dbReference type="InterPro" id="IPR002549">
    <property type="entry name" value="AI-2E-like"/>
</dbReference>
<dbReference type="KEGG" id="doe:DENOEST_0664"/>
<dbReference type="Proteomes" id="UP000515733">
    <property type="component" value="Chromosome"/>
</dbReference>
<dbReference type="EMBL" id="LR778301">
    <property type="protein sequence ID" value="CAB1367829.1"/>
    <property type="molecule type" value="Genomic_DNA"/>
</dbReference>
<name>A0A6S6XY76_9PROT</name>
<dbReference type="AlphaFoldDB" id="A0A6S6XY76"/>
<dbReference type="RefSeq" id="WP_145769959.1">
    <property type="nucleotide sequence ID" value="NZ_LR778301.1"/>
</dbReference>
<evidence type="ECO:0000313" key="6">
    <source>
        <dbReference type="EMBL" id="CAB1367829.1"/>
    </source>
</evidence>
<reference evidence="6 7" key="1">
    <citation type="submission" date="2020-03" db="EMBL/GenBank/DDBJ databases">
        <authorList>
            <consortium name="Genoscope - CEA"/>
            <person name="William W."/>
        </authorList>
    </citation>
    <scope>NUCLEOTIDE SEQUENCE [LARGE SCALE GENOMIC DNA]</scope>
    <source>
        <strain evidence="7">DSM 16959</strain>
    </source>
</reference>
<evidence type="ECO:0000256" key="1">
    <source>
        <dbReference type="ARBA" id="ARBA00004141"/>
    </source>
</evidence>
<gene>
    <name evidence="6" type="ORF">DENOEST_0664</name>
</gene>
<evidence type="ECO:0000256" key="4">
    <source>
        <dbReference type="ARBA" id="ARBA00022989"/>
    </source>
</evidence>
<proteinExistence type="inferred from homology"/>
<dbReference type="OrthoDB" id="8113193at2"/>
<sequence length="335" mass="36014">MTPNPERARAIAWLLTGLALPLILHLRLLPALLAGLLVYELVHLLAPMLGGRLSDSRARLVAVALLSVLVIAAITLLTMFALAFLKSDTGSLPELAYKMAGIIERARATLPEWLVASLPNGADAMRDAVLHWLREHSADLQLAGQGMLRGTAHVLLGMIIGAMVALREACPDKPHRPLAAALLERARRVGDAFRRVVFAQVRISAINTCLTALYLALALPLMGIHLPLTKTLVAITFIAGLLPVVGNLISNTVIVVVSLSHSPELGLASLAFLVIIHKLEYFLNAHIIGNRIAARAWELLLAMLLLEAAFGIPGLIAAPIYYAYLKDELASAGWV</sequence>
<organism evidence="6 7">
    <name type="scientific">Denitratisoma oestradiolicum</name>
    <dbReference type="NCBI Taxonomy" id="311182"/>
    <lineage>
        <taxon>Bacteria</taxon>
        <taxon>Pseudomonadati</taxon>
        <taxon>Pseudomonadota</taxon>
        <taxon>Betaproteobacteria</taxon>
        <taxon>Nitrosomonadales</taxon>
        <taxon>Sterolibacteriaceae</taxon>
        <taxon>Denitratisoma</taxon>
    </lineage>
</organism>
<evidence type="ECO:0000256" key="5">
    <source>
        <dbReference type="ARBA" id="ARBA00023136"/>
    </source>
</evidence>
<keyword evidence="5" id="KW-0472">Membrane</keyword>
<keyword evidence="4" id="KW-1133">Transmembrane helix</keyword>
<comment type="similarity">
    <text evidence="2">Belongs to the autoinducer-2 exporter (AI-2E) (TC 2.A.86) family.</text>
</comment>
<comment type="subcellular location">
    <subcellularLocation>
        <location evidence="1">Membrane</location>
        <topology evidence="1">Multi-pass membrane protein</topology>
    </subcellularLocation>
</comment>
<protein>
    <submittedName>
        <fullName evidence="6">Uncharacterized protein</fullName>
    </submittedName>
</protein>
<evidence type="ECO:0000256" key="2">
    <source>
        <dbReference type="ARBA" id="ARBA00009773"/>
    </source>
</evidence>
<evidence type="ECO:0000313" key="7">
    <source>
        <dbReference type="Proteomes" id="UP000515733"/>
    </source>
</evidence>
<dbReference type="Pfam" id="PF01594">
    <property type="entry name" value="AI-2E_transport"/>
    <property type="match status" value="1"/>
</dbReference>
<accession>A0A6S6XY76</accession>